<keyword evidence="1" id="KW-0175">Coiled coil</keyword>
<evidence type="ECO:0000256" key="1">
    <source>
        <dbReference type="SAM" id="Coils"/>
    </source>
</evidence>
<evidence type="ECO:0000313" key="3">
    <source>
        <dbReference type="EMBL" id="ASF00541.1"/>
    </source>
</evidence>
<accession>A0A218MMT8</accession>
<feature type="transmembrane region" description="Helical" evidence="2">
    <location>
        <begin position="7"/>
        <end position="27"/>
    </location>
</feature>
<reference evidence="3" key="1">
    <citation type="submission" date="2016-10" db="EMBL/GenBank/DDBJ databases">
        <authorList>
            <person name="Varghese N."/>
        </authorList>
    </citation>
    <scope>NUCLEOTIDE SEQUENCE</scope>
</reference>
<dbReference type="EMBL" id="KY052841">
    <property type="protein sequence ID" value="ASF00541.1"/>
    <property type="molecule type" value="Genomic_DNA"/>
</dbReference>
<keyword evidence="2" id="KW-0812">Transmembrane</keyword>
<keyword evidence="2" id="KW-1133">Transmembrane helix</keyword>
<name>A0A218MMT8_9VIRU</name>
<feature type="coiled-coil region" evidence="1">
    <location>
        <begin position="136"/>
        <end position="163"/>
    </location>
</feature>
<evidence type="ECO:0000256" key="2">
    <source>
        <dbReference type="SAM" id="Phobius"/>
    </source>
</evidence>
<organism evidence="3">
    <name type="scientific">uncultured virus</name>
    <dbReference type="NCBI Taxonomy" id="340016"/>
    <lineage>
        <taxon>Viruses</taxon>
        <taxon>environmental samples</taxon>
    </lineage>
</organism>
<proteinExistence type="predicted"/>
<protein>
    <submittedName>
        <fullName evidence="3">Uncharacterized protein</fullName>
    </submittedName>
</protein>
<keyword evidence="2" id="KW-0472">Membrane</keyword>
<reference evidence="3" key="2">
    <citation type="journal article" date="2017" name="Nat. Commun.">
        <title>Single-virus genomics reveals hidden cosmopolitan and abundant viruses.</title>
        <authorList>
            <person name="Martinez-Hernandez F."/>
            <person name="Fornas O."/>
            <person name="Lluesma Gomez M."/>
            <person name="Bolduc B."/>
            <person name="de la Cruz Pena M.J."/>
            <person name="Martinez J.M."/>
            <person name="Anton J."/>
            <person name="Gasol J.M."/>
            <person name="Rosselli R."/>
            <person name="Rodriguez-Valera F."/>
            <person name="Sullivan M.B."/>
            <person name="Acinas S.G."/>
            <person name="Martinez-Garcia M."/>
        </authorList>
    </citation>
    <scope>NUCLEOTIDE SEQUENCE</scope>
</reference>
<sequence length="184" mass="20361">MKIMDKLSTYAALLGVIGAIGGGFYTWGQFNSRLDAIESTPAVNLSPLKEKDKELNAKVDSALLYANEYKVDLIDRIAKVEEKIQPVDLTSVFSQIAKVREEIAMLDIPEGTDLTEVYEQISSVKQSIAGINIPNINGLKKDIKEIKDMISEVEKNVAIALKENELQNILIEEIKLKGNNPLSN</sequence>